<reference evidence="1" key="1">
    <citation type="thesis" date="2021" institute="BYU ScholarsArchive" country="Provo, UT, USA">
        <title>Applications of and Algorithms for Genome Assembly and Genomic Analyses with an Emphasis on Marine Teleosts.</title>
        <authorList>
            <person name="Pickett B.D."/>
        </authorList>
    </citation>
    <scope>NUCLEOTIDE SEQUENCE</scope>
    <source>
        <strain evidence="1">HI-2016</strain>
    </source>
</reference>
<sequence length="69" mass="7516">MDVPPRQRVYCSEKTLLGGPFLCCCSHKTKQNSAIYCSQCPLGCSRCPGCCLQKKVGEVAEGERDEEGS</sequence>
<dbReference type="AlphaFoldDB" id="A0A8T2P0Q5"/>
<dbReference type="EMBL" id="JAFBMS010000029">
    <property type="protein sequence ID" value="KAG9342217.1"/>
    <property type="molecule type" value="Genomic_DNA"/>
</dbReference>
<gene>
    <name evidence="1" type="ORF">JZ751_016719</name>
</gene>
<protein>
    <submittedName>
        <fullName evidence="1">Uncharacterized protein</fullName>
    </submittedName>
</protein>
<keyword evidence="2" id="KW-1185">Reference proteome</keyword>
<evidence type="ECO:0000313" key="2">
    <source>
        <dbReference type="Proteomes" id="UP000824540"/>
    </source>
</evidence>
<evidence type="ECO:0000313" key="1">
    <source>
        <dbReference type="EMBL" id="KAG9342217.1"/>
    </source>
</evidence>
<accession>A0A8T2P0Q5</accession>
<proteinExistence type="predicted"/>
<organism evidence="1 2">
    <name type="scientific">Albula glossodonta</name>
    <name type="common">roundjaw bonefish</name>
    <dbReference type="NCBI Taxonomy" id="121402"/>
    <lineage>
        <taxon>Eukaryota</taxon>
        <taxon>Metazoa</taxon>
        <taxon>Chordata</taxon>
        <taxon>Craniata</taxon>
        <taxon>Vertebrata</taxon>
        <taxon>Euteleostomi</taxon>
        <taxon>Actinopterygii</taxon>
        <taxon>Neopterygii</taxon>
        <taxon>Teleostei</taxon>
        <taxon>Albuliformes</taxon>
        <taxon>Albulidae</taxon>
        <taxon>Albula</taxon>
    </lineage>
</organism>
<comment type="caution">
    <text evidence="1">The sequence shown here is derived from an EMBL/GenBank/DDBJ whole genome shotgun (WGS) entry which is preliminary data.</text>
</comment>
<dbReference type="Proteomes" id="UP000824540">
    <property type="component" value="Unassembled WGS sequence"/>
</dbReference>
<name>A0A8T2P0Q5_9TELE</name>